<evidence type="ECO:0000313" key="4">
    <source>
        <dbReference type="Proteomes" id="UP000295499"/>
    </source>
</evidence>
<feature type="transmembrane region" description="Helical" evidence="1">
    <location>
        <begin position="76"/>
        <end position="94"/>
    </location>
</feature>
<name>A0A4R6IG24_9SPHI</name>
<feature type="transmembrane region" description="Helical" evidence="1">
    <location>
        <begin position="152"/>
        <end position="182"/>
    </location>
</feature>
<organism evidence="3 4">
    <name type="scientific">Pedobacter duraquae</name>
    <dbReference type="NCBI Taxonomy" id="425511"/>
    <lineage>
        <taxon>Bacteria</taxon>
        <taxon>Pseudomonadati</taxon>
        <taxon>Bacteroidota</taxon>
        <taxon>Sphingobacteriia</taxon>
        <taxon>Sphingobacteriales</taxon>
        <taxon>Sphingobacteriaceae</taxon>
        <taxon>Pedobacter</taxon>
    </lineage>
</organism>
<dbReference type="Proteomes" id="UP000295499">
    <property type="component" value="Unassembled WGS sequence"/>
</dbReference>
<feature type="transmembrane region" description="Helical" evidence="1">
    <location>
        <begin position="322"/>
        <end position="350"/>
    </location>
</feature>
<evidence type="ECO:0000259" key="2">
    <source>
        <dbReference type="Pfam" id="PF13231"/>
    </source>
</evidence>
<accession>A0A4R6IG24</accession>
<dbReference type="AlphaFoldDB" id="A0A4R6IG24"/>
<evidence type="ECO:0000313" key="3">
    <source>
        <dbReference type="EMBL" id="TDO21303.1"/>
    </source>
</evidence>
<comment type="caution">
    <text evidence="3">The sequence shown here is derived from an EMBL/GenBank/DDBJ whole genome shotgun (WGS) entry which is preliminary data.</text>
</comment>
<keyword evidence="1" id="KW-0812">Transmembrane</keyword>
<dbReference type="EMBL" id="SNWM01000003">
    <property type="protein sequence ID" value="TDO21303.1"/>
    <property type="molecule type" value="Genomic_DNA"/>
</dbReference>
<keyword evidence="3" id="KW-0808">Transferase</keyword>
<proteinExistence type="predicted"/>
<feature type="transmembrane region" description="Helical" evidence="1">
    <location>
        <begin position="268"/>
        <end position="288"/>
    </location>
</feature>
<dbReference type="OrthoDB" id="9813729at2"/>
<evidence type="ECO:0000256" key="1">
    <source>
        <dbReference type="SAM" id="Phobius"/>
    </source>
</evidence>
<keyword evidence="3" id="KW-0328">Glycosyltransferase</keyword>
<keyword evidence="1" id="KW-1133">Transmembrane helix</keyword>
<sequence length="505" mass="57820">MKPIKTTTSIIIAFCVINLIMHLLADYHSGFQGDELLHIATGNHPAIGYMEFPPMIGWLACIQNQFGSSSVFVHHIFSHIATLLILVLVGLSTVELGGKSKAVFLALLCIMISPGFDRSHQLFQPVVFSELFWVLSFYLLTRFIKVPDNKNLFWLTLSLAFGFLTKYDIVFFIAGTCSLFFFKSTQKILLSKQVWKFILLFAIIVAPNLCWQYLHNFPMFQMFSRLYETQLDKLNVGSVIVMLIIDLNPFTLLLWLPGLFYMFMSKSLATYRPLAVCVAISILVLALAKGKHYYFFSDIIFLIIFGSIWFEQKVLAWQKWLLYPVSILFIATGLFLMPWGLMVLPLNNFIHVYRLDKRKSKFGIPDEYYTESKWVKTMRALKAVHDSLPAQQKQGCLIWGKHYSQAGAVNLFGSAYGLPKAFSYHGSFYSWAPTGPIPETVIAFTNGEADVEFFKSFFSSVVAVNKVYNPYAGFDEDRYQTIFICTKPKQSFEGLHQIFKTRVFE</sequence>
<feature type="transmembrane region" description="Helical" evidence="1">
    <location>
        <begin position="122"/>
        <end position="140"/>
    </location>
</feature>
<feature type="transmembrane region" description="Helical" evidence="1">
    <location>
        <begin position="7"/>
        <end position="25"/>
    </location>
</feature>
<gene>
    <name evidence="3" type="ORF">CLV32_2407</name>
</gene>
<dbReference type="RefSeq" id="WP_133555701.1">
    <property type="nucleotide sequence ID" value="NZ_SNWM01000003.1"/>
</dbReference>
<dbReference type="InterPro" id="IPR038731">
    <property type="entry name" value="RgtA/B/C-like"/>
</dbReference>
<reference evidence="3 4" key="1">
    <citation type="submission" date="2019-03" db="EMBL/GenBank/DDBJ databases">
        <title>Genomic Encyclopedia of Archaeal and Bacterial Type Strains, Phase II (KMG-II): from individual species to whole genera.</title>
        <authorList>
            <person name="Goeker M."/>
        </authorList>
    </citation>
    <scope>NUCLEOTIDE SEQUENCE [LARGE SCALE GENOMIC DNA]</scope>
    <source>
        <strain evidence="3 4">DSM 19034</strain>
    </source>
</reference>
<dbReference type="GO" id="GO:0016757">
    <property type="term" value="F:glycosyltransferase activity"/>
    <property type="evidence" value="ECO:0007669"/>
    <property type="project" value="UniProtKB-KW"/>
</dbReference>
<feature type="domain" description="Glycosyltransferase RgtA/B/C/D-like" evidence="2">
    <location>
        <begin position="53"/>
        <end position="211"/>
    </location>
</feature>
<keyword evidence="4" id="KW-1185">Reference proteome</keyword>
<protein>
    <submittedName>
        <fullName evidence="3">Dolichyl-phosphate-mannose-protein mannosyltransferase</fullName>
    </submittedName>
</protein>
<feature type="transmembrane region" description="Helical" evidence="1">
    <location>
        <begin position="234"/>
        <end position="256"/>
    </location>
</feature>
<feature type="transmembrane region" description="Helical" evidence="1">
    <location>
        <begin position="194"/>
        <end position="214"/>
    </location>
</feature>
<keyword evidence="1" id="KW-0472">Membrane</keyword>
<feature type="transmembrane region" description="Helical" evidence="1">
    <location>
        <begin position="293"/>
        <end position="310"/>
    </location>
</feature>
<dbReference type="Pfam" id="PF13231">
    <property type="entry name" value="PMT_2"/>
    <property type="match status" value="1"/>
</dbReference>